<accession>A0A485LZY8</accession>
<dbReference type="AlphaFoldDB" id="A0A485LZY8"/>
<dbReference type="GO" id="GO:0016787">
    <property type="term" value="F:hydrolase activity"/>
    <property type="evidence" value="ECO:0007669"/>
    <property type="project" value="InterPro"/>
</dbReference>
<evidence type="ECO:0000313" key="2">
    <source>
        <dbReference type="EMBL" id="VFU11850.1"/>
    </source>
</evidence>
<dbReference type="InterPro" id="IPR004843">
    <property type="entry name" value="Calcineurin-like_PHP"/>
</dbReference>
<dbReference type="PANTHER" id="PTHR37523:SF1">
    <property type="entry name" value="CALCINEURIN-LIKE PHOSPHOESTERASE DOMAIN-CONTAINING PROTEIN"/>
    <property type="match status" value="1"/>
</dbReference>
<dbReference type="PANTHER" id="PTHR37523">
    <property type="entry name" value="METALLOPHOSPHOESTERASE"/>
    <property type="match status" value="1"/>
</dbReference>
<dbReference type="Pfam" id="PF00149">
    <property type="entry name" value="Metallophos"/>
    <property type="match status" value="1"/>
</dbReference>
<proteinExistence type="predicted"/>
<dbReference type="Gene3D" id="3.60.21.10">
    <property type="match status" value="1"/>
</dbReference>
<dbReference type="SUPFAM" id="SSF56300">
    <property type="entry name" value="Metallo-dependent phosphatases"/>
    <property type="match status" value="1"/>
</dbReference>
<organism evidence="2">
    <name type="scientific">anaerobic digester metagenome</name>
    <dbReference type="NCBI Taxonomy" id="1263854"/>
    <lineage>
        <taxon>unclassified sequences</taxon>
        <taxon>metagenomes</taxon>
        <taxon>ecological metagenomes</taxon>
    </lineage>
</organism>
<reference evidence="2" key="1">
    <citation type="submission" date="2019-03" db="EMBL/GenBank/DDBJ databases">
        <authorList>
            <person name="Hao L."/>
        </authorList>
    </citation>
    <scope>NUCLEOTIDE SEQUENCE</scope>
</reference>
<dbReference type="EMBL" id="CAADRM010000021">
    <property type="protein sequence ID" value="VFU11850.1"/>
    <property type="molecule type" value="Genomic_DNA"/>
</dbReference>
<gene>
    <name evidence="2" type="ORF">SCFA_1170004</name>
</gene>
<evidence type="ECO:0000259" key="1">
    <source>
        <dbReference type="Pfam" id="PF00149"/>
    </source>
</evidence>
<sequence length="331" mass="36369">MRVVFVSDLHGNMKLYHEMLAYALQNKAKCVVIGGDLLPTRIDRLWKLLHGTADFSPALHTQLDFIDGFLGPLFADFTSRHPDVSILYIPGNHDWHLAVEHLKTAVPAALCLHGRTETIDGVAFTGYGCTNDSLFWVKDFVRRDLHGSGYVRSRYPMVSTETGVLPSREGAYALKRPSMEEELSSIATGRGVGHVCVFHCPPFGSGLDTLYTGKPIGSKAITRFIAEHSPLVSLHGHIHEAPYMSGFYRCTIGKTLAVNPGHHPGRLHAVAFDTDNPAQSLTHSIFGTGAVSRGVFARAIDRRARLVKGFFMKKVLARQGQASPLVSDGRR</sequence>
<feature type="domain" description="Calcineurin-like phosphoesterase" evidence="1">
    <location>
        <begin position="1"/>
        <end position="240"/>
    </location>
</feature>
<dbReference type="InterPro" id="IPR029052">
    <property type="entry name" value="Metallo-depent_PP-like"/>
</dbReference>
<name>A0A485LZY8_9ZZZZ</name>
<protein>
    <submittedName>
        <fullName evidence="2">Calcineurin-like phosphoesterase</fullName>
    </submittedName>
</protein>